<sequence>MHAAFAMTPDPAATAMSASAEPMALLVARVALSRDREAFRQLYCHYAPRVKGLMLRKGASPELAEELMQETMLAVWTKASLFHPGRGSVATWIFTIARNLRIDRLRRENVQHFEDVHELEIAEGDLPGGREVLAQDEAAIARQEQRRVAEALGTLPGEQADILRLSFVDELSQSDIAQRLSLPLGTVKSRMRLAYRRLRLALEERS</sequence>
<dbReference type="InterPro" id="IPR007630">
    <property type="entry name" value="RNA_pol_sigma70_r4"/>
</dbReference>
<dbReference type="Proteomes" id="UP000295678">
    <property type="component" value="Unassembled WGS sequence"/>
</dbReference>
<dbReference type="InterPro" id="IPR013324">
    <property type="entry name" value="RNA_pol_sigma_r3/r4-like"/>
</dbReference>
<dbReference type="InterPro" id="IPR007627">
    <property type="entry name" value="RNA_pol_sigma70_r2"/>
</dbReference>
<evidence type="ECO:0000259" key="6">
    <source>
        <dbReference type="Pfam" id="PF04542"/>
    </source>
</evidence>
<dbReference type="GO" id="GO:0006352">
    <property type="term" value="P:DNA-templated transcription initiation"/>
    <property type="evidence" value="ECO:0007669"/>
    <property type="project" value="InterPro"/>
</dbReference>
<dbReference type="SUPFAM" id="SSF88946">
    <property type="entry name" value="Sigma2 domain of RNA polymerase sigma factors"/>
    <property type="match status" value="1"/>
</dbReference>
<dbReference type="GO" id="GO:0016987">
    <property type="term" value="F:sigma factor activity"/>
    <property type="evidence" value="ECO:0007669"/>
    <property type="project" value="UniProtKB-KW"/>
</dbReference>
<evidence type="ECO:0000256" key="4">
    <source>
        <dbReference type="ARBA" id="ARBA00023125"/>
    </source>
</evidence>
<dbReference type="Pfam" id="PF04545">
    <property type="entry name" value="Sigma70_r4"/>
    <property type="match status" value="1"/>
</dbReference>
<accession>A0A4R3M768</accession>
<organism evidence="8 9">
    <name type="scientific">Tepidamorphus gemmatus</name>
    <dbReference type="NCBI Taxonomy" id="747076"/>
    <lineage>
        <taxon>Bacteria</taxon>
        <taxon>Pseudomonadati</taxon>
        <taxon>Pseudomonadota</taxon>
        <taxon>Alphaproteobacteria</taxon>
        <taxon>Hyphomicrobiales</taxon>
        <taxon>Tepidamorphaceae</taxon>
        <taxon>Tepidamorphus</taxon>
    </lineage>
</organism>
<gene>
    <name evidence="8" type="ORF">EDC22_107148</name>
</gene>
<keyword evidence="4" id="KW-0238">DNA-binding</keyword>
<keyword evidence="5" id="KW-0804">Transcription</keyword>
<comment type="caution">
    <text evidence="8">The sequence shown here is derived from an EMBL/GenBank/DDBJ whole genome shotgun (WGS) entry which is preliminary data.</text>
</comment>
<dbReference type="InterPro" id="IPR013325">
    <property type="entry name" value="RNA_pol_sigma_r2"/>
</dbReference>
<dbReference type="InterPro" id="IPR014284">
    <property type="entry name" value="RNA_pol_sigma-70_dom"/>
</dbReference>
<proteinExistence type="inferred from homology"/>
<comment type="similarity">
    <text evidence="1">Belongs to the sigma-70 factor family. ECF subfamily.</text>
</comment>
<dbReference type="Gene3D" id="1.10.10.10">
    <property type="entry name" value="Winged helix-like DNA-binding domain superfamily/Winged helix DNA-binding domain"/>
    <property type="match status" value="1"/>
</dbReference>
<evidence type="ECO:0000256" key="1">
    <source>
        <dbReference type="ARBA" id="ARBA00010641"/>
    </source>
</evidence>
<keyword evidence="3" id="KW-0731">Sigma factor</keyword>
<feature type="domain" description="RNA polymerase sigma-70 region 2" evidence="6">
    <location>
        <begin position="42"/>
        <end position="109"/>
    </location>
</feature>
<dbReference type="CDD" id="cd06171">
    <property type="entry name" value="Sigma70_r4"/>
    <property type="match status" value="1"/>
</dbReference>
<keyword evidence="2" id="KW-0805">Transcription regulation</keyword>
<keyword evidence="9" id="KW-1185">Reference proteome</keyword>
<evidence type="ECO:0000313" key="9">
    <source>
        <dbReference type="Proteomes" id="UP000295678"/>
    </source>
</evidence>
<evidence type="ECO:0000313" key="8">
    <source>
        <dbReference type="EMBL" id="TCT09301.1"/>
    </source>
</evidence>
<evidence type="ECO:0000256" key="2">
    <source>
        <dbReference type="ARBA" id="ARBA00023015"/>
    </source>
</evidence>
<dbReference type="Gene3D" id="1.10.1740.10">
    <property type="match status" value="1"/>
</dbReference>
<dbReference type="EMBL" id="SMAK01000007">
    <property type="protein sequence ID" value="TCT09301.1"/>
    <property type="molecule type" value="Genomic_DNA"/>
</dbReference>
<dbReference type="GO" id="GO:0003677">
    <property type="term" value="F:DNA binding"/>
    <property type="evidence" value="ECO:0007669"/>
    <property type="project" value="UniProtKB-KW"/>
</dbReference>
<name>A0A4R3M768_9HYPH</name>
<dbReference type="AlphaFoldDB" id="A0A4R3M768"/>
<evidence type="ECO:0000259" key="7">
    <source>
        <dbReference type="Pfam" id="PF04545"/>
    </source>
</evidence>
<dbReference type="NCBIfam" id="TIGR02937">
    <property type="entry name" value="sigma70-ECF"/>
    <property type="match status" value="1"/>
</dbReference>
<dbReference type="InterPro" id="IPR039425">
    <property type="entry name" value="RNA_pol_sigma-70-like"/>
</dbReference>
<evidence type="ECO:0000256" key="5">
    <source>
        <dbReference type="ARBA" id="ARBA00023163"/>
    </source>
</evidence>
<dbReference type="InterPro" id="IPR036388">
    <property type="entry name" value="WH-like_DNA-bd_sf"/>
</dbReference>
<evidence type="ECO:0000256" key="3">
    <source>
        <dbReference type="ARBA" id="ARBA00023082"/>
    </source>
</evidence>
<reference evidence="8 9" key="1">
    <citation type="submission" date="2019-03" db="EMBL/GenBank/DDBJ databases">
        <title>Genomic Encyclopedia of Type Strains, Phase IV (KMG-IV): sequencing the most valuable type-strain genomes for metagenomic binning, comparative biology and taxonomic classification.</title>
        <authorList>
            <person name="Goeker M."/>
        </authorList>
    </citation>
    <scope>NUCLEOTIDE SEQUENCE [LARGE SCALE GENOMIC DNA]</scope>
    <source>
        <strain evidence="8 9">DSM 19345</strain>
    </source>
</reference>
<dbReference type="RefSeq" id="WP_245499746.1">
    <property type="nucleotide sequence ID" value="NZ_SMAK01000007.1"/>
</dbReference>
<dbReference type="SUPFAM" id="SSF88659">
    <property type="entry name" value="Sigma3 and sigma4 domains of RNA polymerase sigma factors"/>
    <property type="match status" value="1"/>
</dbReference>
<dbReference type="PANTHER" id="PTHR43133">
    <property type="entry name" value="RNA POLYMERASE ECF-TYPE SIGMA FACTO"/>
    <property type="match status" value="1"/>
</dbReference>
<protein>
    <submittedName>
        <fullName evidence="8">RNA polymerase sigma-70 factor (ECF subfamily)</fullName>
    </submittedName>
</protein>
<dbReference type="Pfam" id="PF04542">
    <property type="entry name" value="Sigma70_r2"/>
    <property type="match status" value="1"/>
</dbReference>
<dbReference type="PANTHER" id="PTHR43133:SF62">
    <property type="entry name" value="RNA POLYMERASE SIGMA FACTOR SIGZ"/>
    <property type="match status" value="1"/>
</dbReference>
<feature type="domain" description="RNA polymerase sigma-70 region 4" evidence="7">
    <location>
        <begin position="151"/>
        <end position="199"/>
    </location>
</feature>